<keyword evidence="2 7" id="KW-0812">Transmembrane</keyword>
<dbReference type="InterPro" id="IPR019388">
    <property type="entry name" value="FIT"/>
</dbReference>
<protein>
    <submittedName>
        <fullName evidence="8">Fat storage-inducing transmembrane protein 1</fullName>
    </submittedName>
</protein>
<evidence type="ECO:0000256" key="5">
    <source>
        <dbReference type="ARBA" id="ARBA00023136"/>
    </source>
</evidence>
<feature type="non-terminal residue" evidence="8">
    <location>
        <position position="335"/>
    </location>
</feature>
<keyword evidence="9" id="KW-1185">Reference proteome</keyword>
<dbReference type="GO" id="GO:0005789">
    <property type="term" value="C:endoplasmic reticulum membrane"/>
    <property type="evidence" value="ECO:0007669"/>
    <property type="project" value="UniProtKB-SubCell"/>
</dbReference>
<keyword evidence="4 7" id="KW-1133">Transmembrane helix</keyword>
<feature type="transmembrane region" description="Helical" evidence="7">
    <location>
        <begin position="88"/>
        <end position="106"/>
    </location>
</feature>
<dbReference type="GO" id="GO:0008654">
    <property type="term" value="P:phospholipid biosynthetic process"/>
    <property type="evidence" value="ECO:0007669"/>
    <property type="project" value="TreeGrafter"/>
</dbReference>
<evidence type="ECO:0000256" key="6">
    <source>
        <dbReference type="SAM" id="MobiDB-lite"/>
    </source>
</evidence>
<feature type="transmembrane region" description="Helical" evidence="7">
    <location>
        <begin position="20"/>
        <end position="39"/>
    </location>
</feature>
<feature type="non-terminal residue" evidence="8">
    <location>
        <position position="1"/>
    </location>
</feature>
<evidence type="ECO:0000256" key="3">
    <source>
        <dbReference type="ARBA" id="ARBA00022824"/>
    </source>
</evidence>
<evidence type="ECO:0000313" key="8">
    <source>
        <dbReference type="EMBL" id="ETE67955.1"/>
    </source>
</evidence>
<evidence type="ECO:0000256" key="2">
    <source>
        <dbReference type="ARBA" id="ARBA00022692"/>
    </source>
</evidence>
<feature type="compositionally biased region" description="Low complexity" evidence="6">
    <location>
        <begin position="266"/>
        <end position="279"/>
    </location>
</feature>
<keyword evidence="3" id="KW-0256">Endoplasmic reticulum</keyword>
<name>V8P0V7_OPHHA</name>
<keyword evidence="5 7" id="KW-0472">Membrane</keyword>
<evidence type="ECO:0000256" key="1">
    <source>
        <dbReference type="ARBA" id="ARBA00004477"/>
    </source>
</evidence>
<sequence length="335" mass="36879">MAEGTAPQRPFSLLATGAGWARALGQALVVFWSNQYAWLLGVPGLRRAYHLWLASVVIFGPLLQFYVNPRAIFANHHNFFNIKFVRSAWGWTCIFLGGFILPVVYLATHQILLTFRHLARLAVGAGLWLGATEAFLLIENLTGYCFDPVPEGILVNSLPDKWTCLHKGHKWHGYDVSDHTFLLTFCCLLMVEEMAIFRRYLAQGHPAGVPLRPIFLLNLPLESRCASFSCLTSSSSSSGTSCWHAQWFTSTTTATKSWELPSPPCAGSSPTGAGTAARAPRGDLAPASFFGEPRKRPQGRIEYLPKVGALRQLAQIKGGLFPKLSLWFLGGSEGK</sequence>
<dbReference type="AlphaFoldDB" id="V8P0V7"/>
<feature type="transmembrane region" description="Helical" evidence="7">
    <location>
        <begin position="51"/>
        <end position="68"/>
    </location>
</feature>
<dbReference type="PANTHER" id="PTHR23129">
    <property type="entry name" value="ACYL-COENZYME A DIPHOSPHATASE FITM2"/>
    <property type="match status" value="1"/>
</dbReference>
<proteinExistence type="predicted"/>
<gene>
    <name evidence="8" type="primary">FITM1</name>
    <name evidence="8" type="ORF">L345_06242</name>
</gene>
<evidence type="ECO:0000313" key="9">
    <source>
        <dbReference type="Proteomes" id="UP000018936"/>
    </source>
</evidence>
<dbReference type="OrthoDB" id="5579088at2759"/>
<accession>V8P0V7</accession>
<evidence type="ECO:0000256" key="7">
    <source>
        <dbReference type="SAM" id="Phobius"/>
    </source>
</evidence>
<feature type="region of interest" description="Disordered" evidence="6">
    <location>
        <begin position="259"/>
        <end position="282"/>
    </location>
</feature>
<dbReference type="GO" id="GO:0010945">
    <property type="term" value="F:coenzyme A diphosphatase activity"/>
    <property type="evidence" value="ECO:0007669"/>
    <property type="project" value="InterPro"/>
</dbReference>
<dbReference type="GO" id="GO:0019915">
    <property type="term" value="P:lipid storage"/>
    <property type="evidence" value="ECO:0007669"/>
    <property type="project" value="InterPro"/>
</dbReference>
<dbReference type="GO" id="GO:0034389">
    <property type="term" value="P:lipid droplet organization"/>
    <property type="evidence" value="ECO:0007669"/>
    <property type="project" value="TreeGrafter"/>
</dbReference>
<evidence type="ECO:0000256" key="4">
    <source>
        <dbReference type="ARBA" id="ARBA00022989"/>
    </source>
</evidence>
<dbReference type="Proteomes" id="UP000018936">
    <property type="component" value="Unassembled WGS sequence"/>
</dbReference>
<dbReference type="PANTHER" id="PTHR23129:SF3">
    <property type="entry name" value="FAT STORAGE-INDUCING TRANSMEMBRANE PROTEIN 1"/>
    <property type="match status" value="1"/>
</dbReference>
<comment type="subcellular location">
    <subcellularLocation>
        <location evidence="1">Endoplasmic reticulum membrane</location>
        <topology evidence="1">Multi-pass membrane protein</topology>
    </subcellularLocation>
</comment>
<organism evidence="8 9">
    <name type="scientific">Ophiophagus hannah</name>
    <name type="common">King cobra</name>
    <name type="synonym">Naja hannah</name>
    <dbReference type="NCBI Taxonomy" id="8665"/>
    <lineage>
        <taxon>Eukaryota</taxon>
        <taxon>Metazoa</taxon>
        <taxon>Chordata</taxon>
        <taxon>Craniata</taxon>
        <taxon>Vertebrata</taxon>
        <taxon>Euteleostomi</taxon>
        <taxon>Lepidosauria</taxon>
        <taxon>Squamata</taxon>
        <taxon>Bifurcata</taxon>
        <taxon>Unidentata</taxon>
        <taxon>Episquamata</taxon>
        <taxon>Toxicofera</taxon>
        <taxon>Serpentes</taxon>
        <taxon>Colubroidea</taxon>
        <taxon>Elapidae</taxon>
        <taxon>Elapinae</taxon>
        <taxon>Ophiophagus</taxon>
    </lineage>
</organism>
<dbReference type="Pfam" id="PF10261">
    <property type="entry name" value="FIT"/>
    <property type="match status" value="1"/>
</dbReference>
<comment type="caution">
    <text evidence="8">The sequence shown here is derived from an EMBL/GenBank/DDBJ whole genome shotgun (WGS) entry which is preliminary data.</text>
</comment>
<dbReference type="EMBL" id="AZIM01001134">
    <property type="protein sequence ID" value="ETE67955.1"/>
    <property type="molecule type" value="Genomic_DNA"/>
</dbReference>
<reference evidence="8 9" key="1">
    <citation type="journal article" date="2013" name="Proc. Natl. Acad. Sci. U.S.A.">
        <title>The king cobra genome reveals dynamic gene evolution and adaptation in the snake venom system.</title>
        <authorList>
            <person name="Vonk F.J."/>
            <person name="Casewell N.R."/>
            <person name="Henkel C.V."/>
            <person name="Heimberg A.M."/>
            <person name="Jansen H.J."/>
            <person name="McCleary R.J."/>
            <person name="Kerkkamp H.M."/>
            <person name="Vos R.A."/>
            <person name="Guerreiro I."/>
            <person name="Calvete J.J."/>
            <person name="Wuster W."/>
            <person name="Woods A.E."/>
            <person name="Logan J.M."/>
            <person name="Harrison R.A."/>
            <person name="Castoe T.A."/>
            <person name="de Koning A.P."/>
            <person name="Pollock D.D."/>
            <person name="Yandell M."/>
            <person name="Calderon D."/>
            <person name="Renjifo C."/>
            <person name="Currier R.B."/>
            <person name="Salgado D."/>
            <person name="Pla D."/>
            <person name="Sanz L."/>
            <person name="Hyder A.S."/>
            <person name="Ribeiro J.M."/>
            <person name="Arntzen J.W."/>
            <person name="van den Thillart G.E."/>
            <person name="Boetzer M."/>
            <person name="Pirovano W."/>
            <person name="Dirks R.P."/>
            <person name="Spaink H.P."/>
            <person name="Duboule D."/>
            <person name="McGlinn E."/>
            <person name="Kini R.M."/>
            <person name="Richardson M.K."/>
        </authorList>
    </citation>
    <scope>NUCLEOTIDE SEQUENCE</scope>
    <source>
        <tissue evidence="8">Blood</tissue>
    </source>
</reference>